<dbReference type="Pfam" id="PF00632">
    <property type="entry name" value="HECT"/>
    <property type="match status" value="1"/>
</dbReference>
<reference evidence="5 6" key="1">
    <citation type="submission" date="2022-05" db="EMBL/GenBank/DDBJ databases">
        <authorList>
            <consortium name="Genoscope - CEA"/>
            <person name="William W."/>
        </authorList>
    </citation>
    <scope>NUCLEOTIDE SEQUENCE [LARGE SCALE GENOMIC DNA]</scope>
</reference>
<dbReference type="SUPFAM" id="SSF56204">
    <property type="entry name" value="Hect, E3 ligase catalytic domain"/>
    <property type="match status" value="1"/>
</dbReference>
<proteinExistence type="predicted"/>
<comment type="caution">
    <text evidence="5">The sequence shown here is derived from an EMBL/GenBank/DDBJ whole genome shotgun (WGS) entry which is preliminary data.</text>
</comment>
<sequence>MDLNRSIIRSKVRQALEEYMQSNTNRSANAGETGRLEASPRNTSTSATSQRLNSEIGQVVNRARDILRSNRSSFTRNASTSFQNGATSAYPKRPRLSGASRYGNVLPKDVVKTVVLLENSGSSNEYPLKNDTIMCYAEVDFVTTDDERLMRNKIVGALKTQIPDIAPDDFEFVKVLGKRVSTPVVADGYNWDFKHVKNLCGQGKLYVRLNKQQEQELENISDTFEAIPVERPSTIIGACPRHSITCYQKTQTNKQTNKTLSHCNAAKMRYFVCFHQTARSTGITTYMPHSITIKLSDDTQDGRKLKHYLSFLAVSLAEVLQSFADKVITGPEIKITIDPDDLIADTIAFYKNSTAFDASKRVRVQYKSQPAVDTGGIRREFFNDATKAIATFPAFKLLEGSDHRKLPAYNSTSVYSGLMEVLGRLIGHGILQSFIRFPCFAPPVYWYIATGDVHKALCYVTVDDVRDEEAREFIEKLSGATSPELQELRQDSNFISLCNECGISTLLSDDNRNLILQSLLLHYVLNWKKGLLDQLRSGLKSSKVLHAIEKNPTLFETLFVHSATRLDATAIKDLLKPKSPLSSDEHRQIWGYLFQFIDECNETDLKSFMRFLTGCESIPAAGIEGGKITVSFNKDGTVFSSACLH</sequence>
<evidence type="ECO:0000256" key="3">
    <source>
        <dbReference type="SAM" id="MobiDB-lite"/>
    </source>
</evidence>
<protein>
    <recommendedName>
        <fullName evidence="4">HECT domain-containing protein</fullName>
    </recommendedName>
</protein>
<evidence type="ECO:0000259" key="4">
    <source>
        <dbReference type="PROSITE" id="PS50237"/>
    </source>
</evidence>
<comment type="caution">
    <text evidence="2">Lacks conserved residue(s) required for the propagation of feature annotation.</text>
</comment>
<feature type="region of interest" description="Disordered" evidence="3">
    <location>
        <begin position="20"/>
        <end position="52"/>
    </location>
</feature>
<dbReference type="PROSITE" id="PS50237">
    <property type="entry name" value="HECT"/>
    <property type="match status" value="1"/>
</dbReference>
<dbReference type="Proteomes" id="UP001159428">
    <property type="component" value="Unassembled WGS sequence"/>
</dbReference>
<dbReference type="EMBL" id="CALNXJ010000007">
    <property type="protein sequence ID" value="CAH3044436.1"/>
    <property type="molecule type" value="Genomic_DNA"/>
</dbReference>
<name>A0AAU9W2K3_9CNID</name>
<dbReference type="Gene3D" id="3.90.1750.10">
    <property type="entry name" value="Hect, E3 ligase catalytic domains"/>
    <property type="match status" value="1"/>
</dbReference>
<evidence type="ECO:0000313" key="5">
    <source>
        <dbReference type="EMBL" id="CAH3044436.1"/>
    </source>
</evidence>
<dbReference type="GO" id="GO:0004842">
    <property type="term" value="F:ubiquitin-protein transferase activity"/>
    <property type="evidence" value="ECO:0007669"/>
    <property type="project" value="InterPro"/>
</dbReference>
<evidence type="ECO:0000256" key="2">
    <source>
        <dbReference type="PROSITE-ProRule" id="PRU00104"/>
    </source>
</evidence>
<feature type="domain" description="HECT" evidence="4">
    <location>
        <begin position="354"/>
        <end position="624"/>
    </location>
</feature>
<evidence type="ECO:0000256" key="1">
    <source>
        <dbReference type="ARBA" id="ARBA00022786"/>
    </source>
</evidence>
<feature type="compositionally biased region" description="Polar residues" evidence="3">
    <location>
        <begin position="20"/>
        <end position="30"/>
    </location>
</feature>
<keyword evidence="6" id="KW-1185">Reference proteome</keyword>
<dbReference type="InterPro" id="IPR000569">
    <property type="entry name" value="HECT_dom"/>
</dbReference>
<accession>A0AAU9W2K3</accession>
<dbReference type="SMART" id="SM00119">
    <property type="entry name" value="HECTc"/>
    <property type="match status" value="1"/>
</dbReference>
<dbReference type="InterPro" id="IPR035983">
    <property type="entry name" value="Hect_E3_ubiquitin_ligase"/>
</dbReference>
<keyword evidence="1 2" id="KW-0833">Ubl conjugation pathway</keyword>
<gene>
    <name evidence="5" type="ORF">PMEA_00031183</name>
</gene>
<organism evidence="5 6">
    <name type="scientific">Pocillopora meandrina</name>
    <dbReference type="NCBI Taxonomy" id="46732"/>
    <lineage>
        <taxon>Eukaryota</taxon>
        <taxon>Metazoa</taxon>
        <taxon>Cnidaria</taxon>
        <taxon>Anthozoa</taxon>
        <taxon>Hexacorallia</taxon>
        <taxon>Scleractinia</taxon>
        <taxon>Astrocoeniina</taxon>
        <taxon>Pocilloporidae</taxon>
        <taxon>Pocillopora</taxon>
    </lineage>
</organism>
<evidence type="ECO:0000313" key="6">
    <source>
        <dbReference type="Proteomes" id="UP001159428"/>
    </source>
</evidence>
<feature type="compositionally biased region" description="Polar residues" evidence="3">
    <location>
        <begin position="40"/>
        <end position="52"/>
    </location>
</feature>
<dbReference type="AlphaFoldDB" id="A0AAU9W2K3"/>